<name>A0AAN0VJM6_9RHOB</name>
<dbReference type="EMBL" id="CP003984">
    <property type="protein sequence ID" value="AII88284.1"/>
    <property type="molecule type" value="Genomic_DNA"/>
</dbReference>
<protein>
    <recommendedName>
        <fullName evidence="3">Phosphate ABC transporter substrate-binding protein</fullName>
    </recommendedName>
</protein>
<dbReference type="AlphaFoldDB" id="A0AAN0VJM6"/>
<dbReference type="SUPFAM" id="SSF53850">
    <property type="entry name" value="Periplasmic binding protein-like II"/>
    <property type="match status" value="1"/>
</dbReference>
<dbReference type="PANTHER" id="PTHR35841:SF1">
    <property type="entry name" value="PHOSPHONATES-BINDING PERIPLASMIC PROTEIN"/>
    <property type="match status" value="1"/>
</dbReference>
<gene>
    <name evidence="1" type="ORF">RCA23_c27760</name>
</gene>
<sequence length="238" mass="25804">MIAHLPMYDVPANRAAHRRLWQALQDHLPDAPNFTQPSVDLMVDWLSPELYLSQTCGLPYRAALHGQVQLIATPDNQIPNCPPGYYCSVLLARRGAVPDLAANDFTLAYNEPLSQSGWAAPQSIGLTGATRLQTGGHAASARAVLEGRADLAAVDALTWHFLTRDWDKAAGLEICAITPATPTLPYITALGQNAAALREALRQAILSIGLKDRQTLQIFDLVEINAEAYLQLPLPPTP</sequence>
<organism evidence="1 2">
    <name type="scientific">Planktomarina temperata RCA23</name>
    <dbReference type="NCBI Taxonomy" id="666509"/>
    <lineage>
        <taxon>Bacteria</taxon>
        <taxon>Pseudomonadati</taxon>
        <taxon>Pseudomonadota</taxon>
        <taxon>Alphaproteobacteria</taxon>
        <taxon>Rhodobacterales</taxon>
        <taxon>Paracoccaceae</taxon>
        <taxon>Planktomarina</taxon>
    </lineage>
</organism>
<dbReference type="RefSeq" id="WP_044050857.1">
    <property type="nucleotide sequence ID" value="NZ_CP003984.1"/>
</dbReference>
<dbReference type="PANTHER" id="PTHR35841">
    <property type="entry name" value="PHOSPHONATES-BINDING PERIPLASMIC PROTEIN"/>
    <property type="match status" value="1"/>
</dbReference>
<accession>A0AAN0VJM6</accession>
<dbReference type="Gene3D" id="3.40.190.10">
    <property type="entry name" value="Periplasmic binding protein-like II"/>
    <property type="match status" value="1"/>
</dbReference>
<reference evidence="1 2" key="1">
    <citation type="journal article" date="2014" name="ISME J.">
        <title>Adaptation of an abundant Roseobacter RCA organism to pelagic systems revealed by genomic and transcriptomic analyses.</title>
        <authorList>
            <person name="Voget S."/>
            <person name="Wemheuer B."/>
            <person name="Brinkhoff T."/>
            <person name="Vollmers J."/>
            <person name="Dietrich S."/>
            <person name="Giebel H.A."/>
            <person name="Beardsley C."/>
            <person name="Sardemann C."/>
            <person name="Bakenhus I."/>
            <person name="Billerbeck S."/>
            <person name="Daniel R."/>
            <person name="Simon M."/>
        </authorList>
    </citation>
    <scope>NUCLEOTIDE SEQUENCE [LARGE SCALE GENOMIC DNA]</scope>
    <source>
        <strain evidence="1 2">RCA23</strain>
    </source>
</reference>
<evidence type="ECO:0000313" key="2">
    <source>
        <dbReference type="Proteomes" id="UP000028680"/>
    </source>
</evidence>
<dbReference type="GeneID" id="93367382"/>
<evidence type="ECO:0008006" key="3">
    <source>
        <dbReference type="Google" id="ProtNLM"/>
    </source>
</evidence>
<proteinExistence type="predicted"/>
<dbReference type="Proteomes" id="UP000028680">
    <property type="component" value="Chromosome"/>
</dbReference>
<dbReference type="KEGG" id="ptp:RCA23_c27760"/>
<keyword evidence="2" id="KW-1185">Reference proteome</keyword>
<evidence type="ECO:0000313" key="1">
    <source>
        <dbReference type="EMBL" id="AII88284.1"/>
    </source>
</evidence>
<dbReference type="Pfam" id="PF12974">
    <property type="entry name" value="Phosphonate-bd"/>
    <property type="match status" value="1"/>
</dbReference>